<sequence length="107" mass="12344">MPPVTRFVAFKYKPATTDEQKRRVVGDLVELYKKHADFVNHGPVGGKNNNPDGFDKGFDVVFTLEFKSEKHRDDFIPQPDHIAFKSSIMPFLEDVLLYDFVKGEYGY</sequence>
<dbReference type="Proteomes" id="UP000814128">
    <property type="component" value="Unassembled WGS sequence"/>
</dbReference>
<reference evidence="1" key="2">
    <citation type="journal article" date="2022" name="New Phytol.">
        <title>Evolutionary transition to the ectomycorrhizal habit in the genomes of a hyperdiverse lineage of mushroom-forming fungi.</title>
        <authorList>
            <person name="Looney B."/>
            <person name="Miyauchi S."/>
            <person name="Morin E."/>
            <person name="Drula E."/>
            <person name="Courty P.E."/>
            <person name="Kohler A."/>
            <person name="Kuo A."/>
            <person name="LaButti K."/>
            <person name="Pangilinan J."/>
            <person name="Lipzen A."/>
            <person name="Riley R."/>
            <person name="Andreopoulos W."/>
            <person name="He G."/>
            <person name="Johnson J."/>
            <person name="Nolan M."/>
            <person name="Tritt A."/>
            <person name="Barry K.W."/>
            <person name="Grigoriev I.V."/>
            <person name="Nagy L.G."/>
            <person name="Hibbett D."/>
            <person name="Henrissat B."/>
            <person name="Matheny P.B."/>
            <person name="Labbe J."/>
            <person name="Martin F.M."/>
        </authorList>
    </citation>
    <scope>NUCLEOTIDE SEQUENCE</scope>
    <source>
        <strain evidence="1">EC-137</strain>
    </source>
</reference>
<keyword evidence="2" id="KW-1185">Reference proteome</keyword>
<dbReference type="EMBL" id="MU273546">
    <property type="protein sequence ID" value="KAI0032438.1"/>
    <property type="molecule type" value="Genomic_DNA"/>
</dbReference>
<organism evidence="1 2">
    <name type="scientific">Vararia minispora EC-137</name>
    <dbReference type="NCBI Taxonomy" id="1314806"/>
    <lineage>
        <taxon>Eukaryota</taxon>
        <taxon>Fungi</taxon>
        <taxon>Dikarya</taxon>
        <taxon>Basidiomycota</taxon>
        <taxon>Agaricomycotina</taxon>
        <taxon>Agaricomycetes</taxon>
        <taxon>Russulales</taxon>
        <taxon>Lachnocladiaceae</taxon>
        <taxon>Vararia</taxon>
    </lineage>
</organism>
<accession>A0ACB8QL49</accession>
<protein>
    <submittedName>
        <fullName evidence="1">Uncharacterized protein</fullName>
    </submittedName>
</protein>
<gene>
    <name evidence="1" type="ORF">K488DRAFT_85860</name>
</gene>
<reference evidence="1" key="1">
    <citation type="submission" date="2021-02" db="EMBL/GenBank/DDBJ databases">
        <authorList>
            <consortium name="DOE Joint Genome Institute"/>
            <person name="Ahrendt S."/>
            <person name="Looney B.P."/>
            <person name="Miyauchi S."/>
            <person name="Morin E."/>
            <person name="Drula E."/>
            <person name="Courty P.E."/>
            <person name="Chicoki N."/>
            <person name="Fauchery L."/>
            <person name="Kohler A."/>
            <person name="Kuo A."/>
            <person name="Labutti K."/>
            <person name="Pangilinan J."/>
            <person name="Lipzen A."/>
            <person name="Riley R."/>
            <person name="Andreopoulos W."/>
            <person name="He G."/>
            <person name="Johnson J."/>
            <person name="Barry K.W."/>
            <person name="Grigoriev I.V."/>
            <person name="Nagy L."/>
            <person name="Hibbett D."/>
            <person name="Henrissat B."/>
            <person name="Matheny P.B."/>
            <person name="Labbe J."/>
            <person name="Martin F."/>
        </authorList>
    </citation>
    <scope>NUCLEOTIDE SEQUENCE</scope>
    <source>
        <strain evidence="1">EC-137</strain>
    </source>
</reference>
<evidence type="ECO:0000313" key="1">
    <source>
        <dbReference type="EMBL" id="KAI0032438.1"/>
    </source>
</evidence>
<proteinExistence type="predicted"/>
<comment type="caution">
    <text evidence="1">The sequence shown here is derived from an EMBL/GenBank/DDBJ whole genome shotgun (WGS) entry which is preliminary data.</text>
</comment>
<name>A0ACB8QL49_9AGAM</name>
<evidence type="ECO:0000313" key="2">
    <source>
        <dbReference type="Proteomes" id="UP000814128"/>
    </source>
</evidence>